<dbReference type="Proteomes" id="UP001732700">
    <property type="component" value="Chromosome 6A"/>
</dbReference>
<organism evidence="1 2">
    <name type="scientific">Avena sativa</name>
    <name type="common">Oat</name>
    <dbReference type="NCBI Taxonomy" id="4498"/>
    <lineage>
        <taxon>Eukaryota</taxon>
        <taxon>Viridiplantae</taxon>
        <taxon>Streptophyta</taxon>
        <taxon>Embryophyta</taxon>
        <taxon>Tracheophyta</taxon>
        <taxon>Spermatophyta</taxon>
        <taxon>Magnoliopsida</taxon>
        <taxon>Liliopsida</taxon>
        <taxon>Poales</taxon>
        <taxon>Poaceae</taxon>
        <taxon>BOP clade</taxon>
        <taxon>Pooideae</taxon>
        <taxon>Poodae</taxon>
        <taxon>Poeae</taxon>
        <taxon>Poeae Chloroplast Group 1 (Aveneae type)</taxon>
        <taxon>Aveninae</taxon>
        <taxon>Avena</taxon>
    </lineage>
</organism>
<dbReference type="EnsemblPlants" id="AVESA.00010b.r2.6AG1023670.1">
    <property type="protein sequence ID" value="AVESA.00010b.r2.6AG1023670.1.CDS.1"/>
    <property type="gene ID" value="AVESA.00010b.r2.6AG1023670"/>
</dbReference>
<protein>
    <submittedName>
        <fullName evidence="1">Uncharacterized protein</fullName>
    </submittedName>
</protein>
<evidence type="ECO:0000313" key="1">
    <source>
        <dbReference type="EnsemblPlants" id="AVESA.00010b.r2.6AG1023670.1.CDS.1"/>
    </source>
</evidence>
<keyword evidence="2" id="KW-1185">Reference proteome</keyword>
<name>A0ACD5YQ72_AVESA</name>
<reference evidence="1" key="1">
    <citation type="submission" date="2021-05" db="EMBL/GenBank/DDBJ databases">
        <authorList>
            <person name="Scholz U."/>
            <person name="Mascher M."/>
            <person name="Fiebig A."/>
        </authorList>
    </citation>
    <scope>NUCLEOTIDE SEQUENCE [LARGE SCALE GENOMIC DNA]</scope>
</reference>
<accession>A0ACD5YQ72</accession>
<sequence length="544" mass="58805">MTIPLSTAQLTFSVYRMEEVPHKLKMQQVWLHVEGVPHILRSFQGLWAVGGIMGNTLDVDLFSLRKRGIVRILVEMFDTKVFLKAKDSLGHFIVSDAVVKHKVFEFRFRIEPKGYIPEPEFVPFLWRKGDDDADDDANGKHLEDAMDTSEAATATQGVGSGSSLAVQGTTTTSSSQGVQRVFAVTPFNANPVTPRGRQLLDAPPLDSPLRGKGSSSVPRVSLAQLQEALHSVSIPILRSCSASPARSRTHILGRSIPVSTPVHEEVAPSGCSRKLTLEGSADRDVRDQLQIAVVLGPTQVGLANHDAVDDCVSLVREDLGTLRDVSPPLVGQEPSVVDGGDRTQEGSGLSRSPARVSSPGDASPVAMQGSGTTFRRSARHGVDASGASATDEDSMIKAMRRKEERNLDSPGILSSSKSFLSFSTPVISSKLDNVGISLGSSIQEVSFSSNVLRHMEVDRLTVTPKVGVFPNASLDEEEELHATVDGQLLSHLVGEVSEVDFDETGLASVYELKASGRKSKSQRSRKRSRVSKSPIFLNEWNVLK</sequence>
<reference evidence="1" key="2">
    <citation type="submission" date="2025-09" db="UniProtKB">
        <authorList>
            <consortium name="EnsemblPlants"/>
        </authorList>
    </citation>
    <scope>IDENTIFICATION</scope>
</reference>
<proteinExistence type="predicted"/>
<evidence type="ECO:0000313" key="2">
    <source>
        <dbReference type="Proteomes" id="UP001732700"/>
    </source>
</evidence>